<evidence type="ECO:0000313" key="1">
    <source>
        <dbReference type="EMBL" id="CAG8456343.1"/>
    </source>
</evidence>
<keyword evidence="2" id="KW-1185">Reference proteome</keyword>
<proteinExistence type="predicted"/>
<evidence type="ECO:0000313" key="2">
    <source>
        <dbReference type="Proteomes" id="UP000789860"/>
    </source>
</evidence>
<dbReference type="Proteomes" id="UP000789860">
    <property type="component" value="Unassembled WGS sequence"/>
</dbReference>
<feature type="non-terminal residue" evidence="1">
    <location>
        <position position="1"/>
    </location>
</feature>
<organism evidence="1 2">
    <name type="scientific">Scutellospora calospora</name>
    <dbReference type="NCBI Taxonomy" id="85575"/>
    <lineage>
        <taxon>Eukaryota</taxon>
        <taxon>Fungi</taxon>
        <taxon>Fungi incertae sedis</taxon>
        <taxon>Mucoromycota</taxon>
        <taxon>Glomeromycotina</taxon>
        <taxon>Glomeromycetes</taxon>
        <taxon>Diversisporales</taxon>
        <taxon>Gigasporaceae</taxon>
        <taxon>Scutellospora</taxon>
    </lineage>
</organism>
<name>A0ACA9K8F3_9GLOM</name>
<sequence length="90" mass="10371">RGIDIFGKFGTMNYIMQAKYRTKIDDNEIYVSPKDIREFVAVLMEQPDGTVGFFILNATFSARSKNYAVNSKLNLILCNEKNIIERIKET</sequence>
<dbReference type="EMBL" id="CAJVPM010000965">
    <property type="protein sequence ID" value="CAG8456343.1"/>
    <property type="molecule type" value="Genomic_DNA"/>
</dbReference>
<gene>
    <name evidence="1" type="ORF">SCALOS_LOCUS1416</name>
</gene>
<protein>
    <submittedName>
        <fullName evidence="1">1793_t:CDS:1</fullName>
    </submittedName>
</protein>
<accession>A0ACA9K8F3</accession>
<reference evidence="1" key="1">
    <citation type="submission" date="2021-06" db="EMBL/GenBank/DDBJ databases">
        <authorList>
            <person name="Kallberg Y."/>
            <person name="Tangrot J."/>
            <person name="Rosling A."/>
        </authorList>
    </citation>
    <scope>NUCLEOTIDE SEQUENCE</scope>
    <source>
        <strain evidence="1">AU212A</strain>
    </source>
</reference>
<comment type="caution">
    <text evidence="1">The sequence shown here is derived from an EMBL/GenBank/DDBJ whole genome shotgun (WGS) entry which is preliminary data.</text>
</comment>